<evidence type="ECO:0008006" key="3">
    <source>
        <dbReference type="Google" id="ProtNLM"/>
    </source>
</evidence>
<dbReference type="RefSeq" id="WP_188694558.1">
    <property type="nucleotide sequence ID" value="NZ_BMIR01000011.1"/>
</dbReference>
<dbReference type="Pfam" id="PF05402">
    <property type="entry name" value="PqqD"/>
    <property type="match status" value="1"/>
</dbReference>
<keyword evidence="2" id="KW-1185">Reference proteome</keyword>
<proteinExistence type="predicted"/>
<sequence length="124" mass="14401">MKRIFQRQKPANLLTLYPCLKTPYSISEHDDIAYLIIPRITPIERLAIRWFHQPKAHWLKLDELGRFVLTCCDGTQSVSDIQKQLIQTFGAEAEPTLPRLVKFLQILDAHHIISMSVQKSFRSS</sequence>
<dbReference type="EMBL" id="BMIR01000011">
    <property type="protein sequence ID" value="GGE45545.1"/>
    <property type="molecule type" value="Genomic_DNA"/>
</dbReference>
<gene>
    <name evidence="1" type="ORF">GCM10011391_25470</name>
</gene>
<reference evidence="1" key="1">
    <citation type="journal article" date="2014" name="Int. J. Syst. Evol. Microbiol.">
        <title>Complete genome sequence of Corynebacterium casei LMG S-19264T (=DSM 44701T), isolated from a smear-ripened cheese.</title>
        <authorList>
            <consortium name="US DOE Joint Genome Institute (JGI-PGF)"/>
            <person name="Walter F."/>
            <person name="Albersmeier A."/>
            <person name="Kalinowski J."/>
            <person name="Ruckert C."/>
        </authorList>
    </citation>
    <scope>NUCLEOTIDE SEQUENCE</scope>
    <source>
        <strain evidence="1">CGMCC 1.15371</strain>
    </source>
</reference>
<name>A0A8J2YIX5_9BACL</name>
<comment type="caution">
    <text evidence="1">The sequence shown here is derived from an EMBL/GenBank/DDBJ whole genome shotgun (WGS) entry which is preliminary data.</text>
</comment>
<reference evidence="1" key="2">
    <citation type="submission" date="2020-09" db="EMBL/GenBank/DDBJ databases">
        <authorList>
            <person name="Sun Q."/>
            <person name="Zhou Y."/>
        </authorList>
    </citation>
    <scope>NUCLEOTIDE SEQUENCE</scope>
    <source>
        <strain evidence="1">CGMCC 1.15371</strain>
    </source>
</reference>
<dbReference type="Proteomes" id="UP000628775">
    <property type="component" value="Unassembled WGS sequence"/>
</dbReference>
<dbReference type="InterPro" id="IPR008792">
    <property type="entry name" value="PQQD"/>
</dbReference>
<dbReference type="Gene3D" id="1.10.10.1150">
    <property type="entry name" value="Coenzyme PQQ synthesis protein D (PqqD)"/>
    <property type="match status" value="1"/>
</dbReference>
<accession>A0A8J2YIX5</accession>
<protein>
    <recommendedName>
        <fullName evidence="3">PqqD family protein</fullName>
    </recommendedName>
</protein>
<evidence type="ECO:0000313" key="2">
    <source>
        <dbReference type="Proteomes" id="UP000628775"/>
    </source>
</evidence>
<organism evidence="1 2">
    <name type="scientific">Pullulanibacillus camelliae</name>
    <dbReference type="NCBI Taxonomy" id="1707096"/>
    <lineage>
        <taxon>Bacteria</taxon>
        <taxon>Bacillati</taxon>
        <taxon>Bacillota</taxon>
        <taxon>Bacilli</taxon>
        <taxon>Bacillales</taxon>
        <taxon>Sporolactobacillaceae</taxon>
        <taxon>Pullulanibacillus</taxon>
    </lineage>
</organism>
<dbReference type="AlphaFoldDB" id="A0A8J2YIX5"/>
<evidence type="ECO:0000313" key="1">
    <source>
        <dbReference type="EMBL" id="GGE45545.1"/>
    </source>
</evidence>
<dbReference type="InterPro" id="IPR041881">
    <property type="entry name" value="PqqD_sf"/>
</dbReference>